<name>A0A1F7HJR0_9BACT</name>
<dbReference type="Proteomes" id="UP000177199">
    <property type="component" value="Unassembled WGS sequence"/>
</dbReference>
<dbReference type="AlphaFoldDB" id="A0A1F7HJR0"/>
<sequence>MKINQIKNMFPGIQAARYNMGVWQKSKEDSLFFIGREVAKPGEIGEPDTGILKLFEIGRDGGIIHERVIWKPLYDGINLEDPRALQLQNENLIIGLTCVLRNKKGQAIPFPAIVKIDYLNSWKQNLPPFLVVDTFGPGKNITPIDSKTFLFRPEPSEYNHKILVFSLSSQVPEKMTDIEFPRNLPWAKWRIGTTMPPIWLTPDEALFIIHGITIQHIDGVEKYIYSIGRAKLVRKKNNFKVIVAPDPILTPDNFVNTEGLPLVQELHPESRRVVYSCGGIIKRSNQNSLSLYVNVGDRATFEVEFSLNELKEGLF</sequence>
<dbReference type="SUPFAM" id="SSF75005">
    <property type="entry name" value="Arabinanase/levansucrase/invertase"/>
    <property type="match status" value="1"/>
</dbReference>
<evidence type="ECO:0008006" key="3">
    <source>
        <dbReference type="Google" id="ProtNLM"/>
    </source>
</evidence>
<evidence type="ECO:0000313" key="2">
    <source>
        <dbReference type="Proteomes" id="UP000177199"/>
    </source>
</evidence>
<evidence type="ECO:0000313" key="1">
    <source>
        <dbReference type="EMBL" id="OGK31333.1"/>
    </source>
</evidence>
<accession>A0A1F7HJR0</accession>
<dbReference type="Gene3D" id="2.115.10.20">
    <property type="entry name" value="Glycosyl hydrolase domain, family 43"/>
    <property type="match status" value="1"/>
</dbReference>
<dbReference type="EMBL" id="MFZV01000009">
    <property type="protein sequence ID" value="OGK31333.1"/>
    <property type="molecule type" value="Genomic_DNA"/>
</dbReference>
<comment type="caution">
    <text evidence="1">The sequence shown here is derived from an EMBL/GenBank/DDBJ whole genome shotgun (WGS) entry which is preliminary data.</text>
</comment>
<gene>
    <name evidence="1" type="ORF">A3F29_02785</name>
</gene>
<protein>
    <recommendedName>
        <fullName evidence="3">Glycosidase</fullName>
    </recommendedName>
</protein>
<organism evidence="1 2">
    <name type="scientific">Candidatus Roizmanbacteria bacterium RIFCSPHIGHO2_12_FULL_33_9</name>
    <dbReference type="NCBI Taxonomy" id="1802045"/>
    <lineage>
        <taxon>Bacteria</taxon>
        <taxon>Candidatus Roizmaniibacteriota</taxon>
    </lineage>
</organism>
<proteinExistence type="predicted"/>
<reference evidence="1 2" key="1">
    <citation type="journal article" date="2016" name="Nat. Commun.">
        <title>Thousands of microbial genomes shed light on interconnected biogeochemical processes in an aquifer system.</title>
        <authorList>
            <person name="Anantharaman K."/>
            <person name="Brown C.T."/>
            <person name="Hug L.A."/>
            <person name="Sharon I."/>
            <person name="Castelle C.J."/>
            <person name="Probst A.J."/>
            <person name="Thomas B.C."/>
            <person name="Singh A."/>
            <person name="Wilkins M.J."/>
            <person name="Karaoz U."/>
            <person name="Brodie E.L."/>
            <person name="Williams K.H."/>
            <person name="Hubbard S.S."/>
            <person name="Banfield J.F."/>
        </authorList>
    </citation>
    <scope>NUCLEOTIDE SEQUENCE [LARGE SCALE GENOMIC DNA]</scope>
</reference>
<dbReference type="InterPro" id="IPR023296">
    <property type="entry name" value="Glyco_hydro_beta-prop_sf"/>
</dbReference>